<dbReference type="PANTHER" id="PTHR31528">
    <property type="entry name" value="4-AMINO-5-HYDROXYMETHYL-2-METHYLPYRIMIDINE PHOSPHATE SYNTHASE THI11-RELATED"/>
    <property type="match status" value="1"/>
</dbReference>
<dbReference type="PANTHER" id="PTHR31528:SF15">
    <property type="entry name" value="RIBOFLAVIN-BINDING PROTEIN RIBY"/>
    <property type="match status" value="1"/>
</dbReference>
<dbReference type="InterPro" id="IPR027939">
    <property type="entry name" value="NMT1/THI5"/>
</dbReference>
<organism evidence="2">
    <name type="scientific">marine metagenome</name>
    <dbReference type="NCBI Taxonomy" id="408172"/>
    <lineage>
        <taxon>unclassified sequences</taxon>
        <taxon>metagenomes</taxon>
        <taxon>ecological metagenomes</taxon>
    </lineage>
</organism>
<evidence type="ECO:0000313" key="2">
    <source>
        <dbReference type="EMBL" id="SUZ55163.1"/>
    </source>
</evidence>
<dbReference type="Pfam" id="PF09084">
    <property type="entry name" value="NMT1"/>
    <property type="match status" value="1"/>
</dbReference>
<evidence type="ECO:0000259" key="1">
    <source>
        <dbReference type="Pfam" id="PF09084"/>
    </source>
</evidence>
<sequence>MENIMFKNNSGKVKCLLASLILFYTVQSASALDTIRLVPWGPKLIDFIDLYVGEENGYFKKAGIKIEQLRGAGAGDAVRNIVAGNGDIAMADPLSAFFAIQAGAELEGFYCPYTKNWMTLMVNKTKGIKSPADLRGKTIAINSMGSTTRYYLMVLLGRHGMTESDVTEVATGLDFASSLVSGRADAASAWESMNWGMLVAGGIPKNQVSDFEVWPYADIIPGPNDVYFAKPEWLNKNRGLVQRFIRALEKSKRFVQARPDEAAKIGQRYAIGADSLVRNRAVIDMRVKMQNSGPGVVENGMGWCDVDAISNLANDSFKNGILNKKMNVSKIISNRFIK</sequence>
<dbReference type="SUPFAM" id="SSF53850">
    <property type="entry name" value="Periplasmic binding protein-like II"/>
    <property type="match status" value="1"/>
</dbReference>
<name>A0A381NNP9_9ZZZZ</name>
<dbReference type="AlphaFoldDB" id="A0A381NNP9"/>
<reference evidence="2" key="1">
    <citation type="submission" date="2018-05" db="EMBL/GenBank/DDBJ databases">
        <authorList>
            <person name="Lanie J.A."/>
            <person name="Ng W.-L."/>
            <person name="Kazmierczak K.M."/>
            <person name="Andrzejewski T.M."/>
            <person name="Davidsen T.M."/>
            <person name="Wayne K.J."/>
            <person name="Tettelin H."/>
            <person name="Glass J.I."/>
            <person name="Rusch D."/>
            <person name="Podicherti R."/>
            <person name="Tsui H.-C.T."/>
            <person name="Winkler M.E."/>
        </authorList>
    </citation>
    <scope>NUCLEOTIDE SEQUENCE</scope>
</reference>
<dbReference type="Gene3D" id="3.40.190.10">
    <property type="entry name" value="Periplasmic binding protein-like II"/>
    <property type="match status" value="2"/>
</dbReference>
<feature type="domain" description="SsuA/THI5-like" evidence="1">
    <location>
        <begin position="46"/>
        <end position="262"/>
    </location>
</feature>
<protein>
    <recommendedName>
        <fullName evidence="1">SsuA/THI5-like domain-containing protein</fullName>
    </recommendedName>
</protein>
<gene>
    <name evidence="2" type="ORF">METZ01_LOCUS8017</name>
</gene>
<dbReference type="InterPro" id="IPR015168">
    <property type="entry name" value="SsuA/THI5"/>
</dbReference>
<proteinExistence type="predicted"/>
<dbReference type="GO" id="GO:0009228">
    <property type="term" value="P:thiamine biosynthetic process"/>
    <property type="evidence" value="ECO:0007669"/>
    <property type="project" value="InterPro"/>
</dbReference>
<accession>A0A381NNP9</accession>
<dbReference type="EMBL" id="UINC01000432">
    <property type="protein sequence ID" value="SUZ55163.1"/>
    <property type="molecule type" value="Genomic_DNA"/>
</dbReference>